<gene>
    <name evidence="1" type="ORF">GcM3_192055</name>
</gene>
<reference evidence="1 2" key="1">
    <citation type="journal article" date="2018" name="BMC Genomics">
        <title>Comparative genome analyses reveal sequence features reflecting distinct modes of host-adaptation between dicot and monocot powdery mildew.</title>
        <authorList>
            <person name="Wu Y."/>
            <person name="Ma X."/>
            <person name="Pan Z."/>
            <person name="Kale S.D."/>
            <person name="Song Y."/>
            <person name="King H."/>
            <person name="Zhang Q."/>
            <person name="Presley C."/>
            <person name="Deng X."/>
            <person name="Wei C.I."/>
            <person name="Xiao S."/>
        </authorList>
    </citation>
    <scope>NUCLEOTIDE SEQUENCE [LARGE SCALE GENOMIC DNA]</scope>
    <source>
        <strain evidence="1">UMSG3</strain>
    </source>
</reference>
<proteinExistence type="predicted"/>
<comment type="caution">
    <text evidence="1">The sequence shown here is derived from an EMBL/GenBank/DDBJ whole genome shotgun (WGS) entry which is preliminary data.</text>
</comment>
<sequence>MSAVSNIESTLSNFKEDIEKEEASAFLSYIKLAISGFAASENVPQPPPIRGNIQPARSNKTIVTKQNHPKVAIATSVIASSLQKNTWK</sequence>
<name>A0A420HH20_9PEZI</name>
<dbReference type="AlphaFoldDB" id="A0A420HH20"/>
<protein>
    <submittedName>
        <fullName evidence="1">Putative eka-like protein</fullName>
    </submittedName>
</protein>
<keyword evidence="2" id="KW-1185">Reference proteome</keyword>
<organism evidence="1 2">
    <name type="scientific">Golovinomyces cichoracearum</name>
    <dbReference type="NCBI Taxonomy" id="62708"/>
    <lineage>
        <taxon>Eukaryota</taxon>
        <taxon>Fungi</taxon>
        <taxon>Dikarya</taxon>
        <taxon>Ascomycota</taxon>
        <taxon>Pezizomycotina</taxon>
        <taxon>Leotiomycetes</taxon>
        <taxon>Erysiphales</taxon>
        <taxon>Erysiphaceae</taxon>
        <taxon>Golovinomyces</taxon>
    </lineage>
</organism>
<dbReference type="Proteomes" id="UP000283383">
    <property type="component" value="Unassembled WGS sequence"/>
</dbReference>
<evidence type="ECO:0000313" key="2">
    <source>
        <dbReference type="Proteomes" id="UP000283383"/>
    </source>
</evidence>
<dbReference type="EMBL" id="MCBQ01019288">
    <property type="protein sequence ID" value="RKF56784.1"/>
    <property type="molecule type" value="Genomic_DNA"/>
</dbReference>
<accession>A0A420HH20</accession>
<evidence type="ECO:0000313" key="1">
    <source>
        <dbReference type="EMBL" id="RKF56784.1"/>
    </source>
</evidence>